<name>A0A835JML8_9ROSI</name>
<sequence>MSLADSLALAAAAAGGSGCKKNLSFNGRTNKNSLNKRTRSQTSSNKTQHAPTASFRLTGHLLLGFNSKTRTCQSHSSGVARHIQQPV</sequence>
<feature type="compositionally biased region" description="Polar residues" evidence="1">
    <location>
        <begin position="23"/>
        <end position="33"/>
    </location>
</feature>
<evidence type="ECO:0000313" key="2">
    <source>
        <dbReference type="EMBL" id="KAF9672206.1"/>
    </source>
</evidence>
<dbReference type="EMBL" id="JADGMS010000011">
    <property type="protein sequence ID" value="KAF9672206.1"/>
    <property type="molecule type" value="Genomic_DNA"/>
</dbReference>
<evidence type="ECO:0000313" key="3">
    <source>
        <dbReference type="Proteomes" id="UP000657918"/>
    </source>
</evidence>
<gene>
    <name evidence="2" type="ORF">SADUNF_Sadunf11G0016600</name>
</gene>
<feature type="region of interest" description="Disordered" evidence="1">
    <location>
        <begin position="14"/>
        <end position="53"/>
    </location>
</feature>
<dbReference type="Proteomes" id="UP000657918">
    <property type="component" value="Chromosome 11"/>
</dbReference>
<dbReference type="AlphaFoldDB" id="A0A835JML8"/>
<evidence type="ECO:0000256" key="1">
    <source>
        <dbReference type="SAM" id="MobiDB-lite"/>
    </source>
</evidence>
<organism evidence="2 3">
    <name type="scientific">Salix dunnii</name>
    <dbReference type="NCBI Taxonomy" id="1413687"/>
    <lineage>
        <taxon>Eukaryota</taxon>
        <taxon>Viridiplantae</taxon>
        <taxon>Streptophyta</taxon>
        <taxon>Embryophyta</taxon>
        <taxon>Tracheophyta</taxon>
        <taxon>Spermatophyta</taxon>
        <taxon>Magnoliopsida</taxon>
        <taxon>eudicotyledons</taxon>
        <taxon>Gunneridae</taxon>
        <taxon>Pentapetalae</taxon>
        <taxon>rosids</taxon>
        <taxon>fabids</taxon>
        <taxon>Malpighiales</taxon>
        <taxon>Salicaceae</taxon>
        <taxon>Saliceae</taxon>
        <taxon>Salix</taxon>
    </lineage>
</organism>
<accession>A0A835JML8</accession>
<protein>
    <submittedName>
        <fullName evidence="2">Uncharacterized protein</fullName>
    </submittedName>
</protein>
<proteinExistence type="predicted"/>
<reference evidence="2 3" key="1">
    <citation type="submission" date="2020-10" db="EMBL/GenBank/DDBJ databases">
        <title>Plant Genome Project.</title>
        <authorList>
            <person name="Zhang R.-G."/>
        </authorList>
    </citation>
    <scope>NUCLEOTIDE SEQUENCE [LARGE SCALE GENOMIC DNA]</scope>
    <source>
        <strain evidence="2">FAFU-HL-1</strain>
        <tissue evidence="2">Leaf</tissue>
    </source>
</reference>
<feature type="compositionally biased region" description="Polar residues" evidence="1">
    <location>
        <begin position="40"/>
        <end position="51"/>
    </location>
</feature>
<comment type="caution">
    <text evidence="2">The sequence shown here is derived from an EMBL/GenBank/DDBJ whole genome shotgun (WGS) entry which is preliminary data.</text>
</comment>
<keyword evidence="3" id="KW-1185">Reference proteome</keyword>